<dbReference type="EMBL" id="UYRV01022271">
    <property type="protein sequence ID" value="VDK71207.1"/>
    <property type="molecule type" value="Genomic_DNA"/>
</dbReference>
<protein>
    <submittedName>
        <fullName evidence="2">Uncharacterized protein</fullName>
    </submittedName>
</protein>
<keyword evidence="3" id="KW-1185">Reference proteome</keyword>
<proteinExistence type="predicted"/>
<dbReference type="AlphaFoldDB" id="A0A3P6SG27"/>
<gene>
    <name evidence="2" type="ORF">CGOC_LOCUS6709</name>
</gene>
<accession>A0A3P6SG27</accession>
<evidence type="ECO:0000313" key="2">
    <source>
        <dbReference type="EMBL" id="VDK71207.1"/>
    </source>
</evidence>
<evidence type="ECO:0000256" key="1">
    <source>
        <dbReference type="SAM" id="MobiDB-lite"/>
    </source>
</evidence>
<feature type="non-terminal residue" evidence="2">
    <location>
        <position position="112"/>
    </location>
</feature>
<feature type="region of interest" description="Disordered" evidence="1">
    <location>
        <begin position="42"/>
        <end position="67"/>
    </location>
</feature>
<dbReference type="Proteomes" id="UP000271889">
    <property type="component" value="Unassembled WGS sequence"/>
</dbReference>
<evidence type="ECO:0000313" key="3">
    <source>
        <dbReference type="Proteomes" id="UP000271889"/>
    </source>
</evidence>
<organism evidence="2 3">
    <name type="scientific">Cylicostephanus goldi</name>
    <name type="common">Nematode worm</name>
    <dbReference type="NCBI Taxonomy" id="71465"/>
    <lineage>
        <taxon>Eukaryota</taxon>
        <taxon>Metazoa</taxon>
        <taxon>Ecdysozoa</taxon>
        <taxon>Nematoda</taxon>
        <taxon>Chromadorea</taxon>
        <taxon>Rhabditida</taxon>
        <taxon>Rhabditina</taxon>
        <taxon>Rhabditomorpha</taxon>
        <taxon>Strongyloidea</taxon>
        <taxon>Strongylidae</taxon>
        <taxon>Cylicostephanus</taxon>
    </lineage>
</organism>
<name>A0A3P6SG27_CYLGO</name>
<sequence>MTSAYTTNDDYKFKDKKNEEKEDDILEKSNYYDYTTYLDTKREKSLKSDDSAEKSKESEGEERLDYGTHELKRTTIFVGAHDDLEETTDVVKSHVTTAKENETVDENVVEDA</sequence>
<reference evidence="2 3" key="1">
    <citation type="submission" date="2018-11" db="EMBL/GenBank/DDBJ databases">
        <authorList>
            <consortium name="Pathogen Informatics"/>
        </authorList>
    </citation>
    <scope>NUCLEOTIDE SEQUENCE [LARGE SCALE GENOMIC DNA]</scope>
</reference>